<evidence type="ECO:0000256" key="3">
    <source>
        <dbReference type="ARBA" id="ARBA00012071"/>
    </source>
</evidence>
<comment type="catalytic activity">
    <reaction evidence="13">
        <text>a lipid A disaccharide + ATP = a lipid IVA + ADP + H(+)</text>
        <dbReference type="Rhea" id="RHEA:67840"/>
        <dbReference type="ChEBI" id="CHEBI:15378"/>
        <dbReference type="ChEBI" id="CHEBI:30616"/>
        <dbReference type="ChEBI" id="CHEBI:176343"/>
        <dbReference type="ChEBI" id="CHEBI:176425"/>
        <dbReference type="ChEBI" id="CHEBI:456216"/>
        <dbReference type="EC" id="2.7.1.130"/>
    </reaction>
</comment>
<reference evidence="14 15" key="1">
    <citation type="submission" date="2019-03" db="EMBL/GenBank/DDBJ databases">
        <title>Freshwater and sediment microbial communities from various areas in North America, analyzing microbe dynamics in response to fracking.</title>
        <authorList>
            <person name="Lamendella R."/>
        </authorList>
    </citation>
    <scope>NUCLEOTIDE SEQUENCE [LARGE SCALE GENOMIC DNA]</scope>
    <source>
        <strain evidence="14 15">175.2</strain>
    </source>
</reference>
<evidence type="ECO:0000256" key="8">
    <source>
        <dbReference type="ARBA" id="ARBA00022741"/>
    </source>
</evidence>
<evidence type="ECO:0000256" key="12">
    <source>
        <dbReference type="ARBA" id="ARBA00029757"/>
    </source>
</evidence>
<evidence type="ECO:0000256" key="5">
    <source>
        <dbReference type="ARBA" id="ARBA00022516"/>
    </source>
</evidence>
<keyword evidence="10 13" id="KW-0067">ATP-binding</keyword>
<dbReference type="InterPro" id="IPR003758">
    <property type="entry name" value="LpxK"/>
</dbReference>
<dbReference type="Pfam" id="PF02606">
    <property type="entry name" value="LpxK"/>
    <property type="match status" value="1"/>
</dbReference>
<dbReference type="HAMAP" id="MF_00409">
    <property type="entry name" value="LpxK"/>
    <property type="match status" value="1"/>
</dbReference>
<dbReference type="PANTHER" id="PTHR42724:SF1">
    <property type="entry name" value="TETRAACYLDISACCHARIDE 4'-KINASE, MITOCHONDRIAL-RELATED"/>
    <property type="match status" value="1"/>
</dbReference>
<evidence type="ECO:0000256" key="6">
    <source>
        <dbReference type="ARBA" id="ARBA00022556"/>
    </source>
</evidence>
<comment type="pathway">
    <text evidence="2 13">Glycolipid biosynthesis; lipid IV(A) biosynthesis; lipid IV(A) from (3R)-3-hydroxytetradecanoyl-[acyl-carrier-protein] and UDP-N-acetyl-alpha-D-glucosamine: step 6/6.</text>
</comment>
<protein>
    <recommendedName>
        <fullName evidence="4 13">Tetraacyldisaccharide 4'-kinase</fullName>
        <ecNumber evidence="3 13">2.7.1.130</ecNumber>
    </recommendedName>
    <alternativeName>
        <fullName evidence="12 13">Lipid A 4'-kinase</fullName>
    </alternativeName>
</protein>
<dbReference type="Proteomes" id="UP000295097">
    <property type="component" value="Unassembled WGS sequence"/>
</dbReference>
<dbReference type="PANTHER" id="PTHR42724">
    <property type="entry name" value="TETRAACYLDISACCHARIDE 4'-KINASE"/>
    <property type="match status" value="1"/>
</dbReference>
<dbReference type="GO" id="GO:0005524">
    <property type="term" value="F:ATP binding"/>
    <property type="evidence" value="ECO:0007669"/>
    <property type="project" value="UniProtKB-UniRule"/>
</dbReference>
<dbReference type="GO" id="GO:0009245">
    <property type="term" value="P:lipid A biosynthetic process"/>
    <property type="evidence" value="ECO:0007669"/>
    <property type="project" value="UniProtKB-UniRule"/>
</dbReference>
<dbReference type="AlphaFoldDB" id="A0A4R3NVE5"/>
<dbReference type="GO" id="GO:0009244">
    <property type="term" value="P:lipopolysaccharide core region biosynthetic process"/>
    <property type="evidence" value="ECO:0007669"/>
    <property type="project" value="TreeGrafter"/>
</dbReference>
<proteinExistence type="inferred from homology"/>
<dbReference type="UniPathway" id="UPA00359">
    <property type="reaction ID" value="UER00482"/>
</dbReference>
<dbReference type="GO" id="GO:0005886">
    <property type="term" value="C:plasma membrane"/>
    <property type="evidence" value="ECO:0007669"/>
    <property type="project" value="TreeGrafter"/>
</dbReference>
<dbReference type="InterPro" id="IPR027417">
    <property type="entry name" value="P-loop_NTPase"/>
</dbReference>
<dbReference type="SUPFAM" id="SSF52540">
    <property type="entry name" value="P-loop containing nucleoside triphosphate hydrolases"/>
    <property type="match status" value="1"/>
</dbReference>
<dbReference type="RefSeq" id="WP_132310425.1">
    <property type="nucleotide sequence ID" value="NZ_SMAR01000009.1"/>
</dbReference>
<dbReference type="NCBIfam" id="TIGR00682">
    <property type="entry name" value="lpxK"/>
    <property type="match status" value="1"/>
</dbReference>
<dbReference type="OrthoDB" id="9766423at2"/>
<keyword evidence="7 13" id="KW-0808">Transferase</keyword>
<dbReference type="EC" id="2.7.1.130" evidence="3 13"/>
<feature type="binding site" evidence="13">
    <location>
        <begin position="54"/>
        <end position="61"/>
    </location>
    <ligand>
        <name>ATP</name>
        <dbReference type="ChEBI" id="CHEBI:30616"/>
    </ligand>
</feature>
<keyword evidence="15" id="KW-1185">Reference proteome</keyword>
<keyword evidence="5 13" id="KW-0444">Lipid biosynthesis</keyword>
<comment type="function">
    <text evidence="1 13">Transfers the gamma-phosphate of ATP to the 4'-position of a tetraacyldisaccharide 1-phosphate intermediate (termed DS-1-P) to form tetraacyldisaccharide 1,4'-bis-phosphate (lipid IVA).</text>
</comment>
<evidence type="ECO:0000256" key="11">
    <source>
        <dbReference type="ARBA" id="ARBA00023098"/>
    </source>
</evidence>
<comment type="similarity">
    <text evidence="13">Belongs to the LpxK family.</text>
</comment>
<evidence type="ECO:0000256" key="2">
    <source>
        <dbReference type="ARBA" id="ARBA00004870"/>
    </source>
</evidence>
<sequence>MLTKAPSFWWKKGGLAAISLAPLSWLYGAIAGAQMRRDVEAWVDLPVVCIGNFTAGGTGKTPLAECLARHARTRGLNPGFVLRGFGGRVRQATLVEKERHTFLDVGDEALMLSETAPVAVSPARADAARLLKEIGVDFIIMDDGLQSGKLGWDFSISVVDVGRGLGNGRCIPAGPLRAPMAIQIVRTDMVILNGESGECGFADWFSAKYELPLARVHTVPAIGNLADLSGRRVLAFAGIGNPEKFFETLRACGADIVKTHALSDHQAFSPELAASLLREAQSLELVPVTTTKDYARLQGAMQPALIGLREQCQTLPVATIFEDKQVPDDIIDRTIDSFRNRTTI</sequence>
<evidence type="ECO:0000256" key="1">
    <source>
        <dbReference type="ARBA" id="ARBA00002274"/>
    </source>
</evidence>
<dbReference type="EMBL" id="SMAR01000009">
    <property type="protein sequence ID" value="TCT40365.1"/>
    <property type="molecule type" value="Genomic_DNA"/>
</dbReference>
<evidence type="ECO:0000256" key="4">
    <source>
        <dbReference type="ARBA" id="ARBA00016436"/>
    </source>
</evidence>
<organism evidence="14 15">
    <name type="scientific">Martelella mediterranea</name>
    <dbReference type="NCBI Taxonomy" id="293089"/>
    <lineage>
        <taxon>Bacteria</taxon>
        <taxon>Pseudomonadati</taxon>
        <taxon>Pseudomonadota</taxon>
        <taxon>Alphaproteobacteria</taxon>
        <taxon>Hyphomicrobiales</taxon>
        <taxon>Aurantimonadaceae</taxon>
        <taxon>Martelella</taxon>
    </lineage>
</organism>
<evidence type="ECO:0000256" key="9">
    <source>
        <dbReference type="ARBA" id="ARBA00022777"/>
    </source>
</evidence>
<accession>A0A4R3NVE5</accession>
<evidence type="ECO:0000256" key="10">
    <source>
        <dbReference type="ARBA" id="ARBA00022840"/>
    </source>
</evidence>
<comment type="caution">
    <text evidence="14">The sequence shown here is derived from an EMBL/GenBank/DDBJ whole genome shotgun (WGS) entry which is preliminary data.</text>
</comment>
<evidence type="ECO:0000313" key="14">
    <source>
        <dbReference type="EMBL" id="TCT40365.1"/>
    </source>
</evidence>
<evidence type="ECO:0000256" key="7">
    <source>
        <dbReference type="ARBA" id="ARBA00022679"/>
    </source>
</evidence>
<keyword evidence="9 13" id="KW-0418">Kinase</keyword>
<gene>
    <name evidence="13" type="primary">lpxK</name>
    <name evidence="14" type="ORF">EDC90_100987</name>
</gene>
<evidence type="ECO:0000256" key="13">
    <source>
        <dbReference type="HAMAP-Rule" id="MF_00409"/>
    </source>
</evidence>
<evidence type="ECO:0000313" key="15">
    <source>
        <dbReference type="Proteomes" id="UP000295097"/>
    </source>
</evidence>
<dbReference type="GO" id="GO:0009029">
    <property type="term" value="F:lipid-A 4'-kinase activity"/>
    <property type="evidence" value="ECO:0007669"/>
    <property type="project" value="UniProtKB-UniRule"/>
</dbReference>
<name>A0A4R3NVE5_9HYPH</name>
<keyword evidence="8 13" id="KW-0547">Nucleotide-binding</keyword>
<keyword evidence="6 13" id="KW-0441">Lipid A biosynthesis</keyword>
<keyword evidence="11 13" id="KW-0443">Lipid metabolism</keyword>